<dbReference type="Gene3D" id="3.60.20.10">
    <property type="entry name" value="Glutamine Phosphoribosylpyrophosphate, subunit 1, domain 1"/>
    <property type="match status" value="1"/>
</dbReference>
<dbReference type="InterPro" id="IPR052373">
    <property type="entry name" value="Gamma-glu_amide_hydrolase"/>
</dbReference>
<reference evidence="3" key="1">
    <citation type="submission" date="2021-01" db="EMBL/GenBank/DDBJ databases">
        <title>Rhizobium sp. strain KVB221 16S ribosomal RNA gene Genome sequencing and assembly.</title>
        <authorList>
            <person name="Kang M."/>
        </authorList>
    </citation>
    <scope>NUCLEOTIDE SEQUENCE</scope>
    <source>
        <strain evidence="3">KVB221</strain>
    </source>
</reference>
<dbReference type="CDD" id="cd01908">
    <property type="entry name" value="YafJ"/>
    <property type="match status" value="1"/>
</dbReference>
<accession>A0A936YPM7</accession>
<keyword evidence="1 3" id="KW-0315">Glutamine amidotransferase</keyword>
<dbReference type="PROSITE" id="PS51278">
    <property type="entry name" value="GATASE_TYPE_2"/>
    <property type="match status" value="1"/>
</dbReference>
<evidence type="ECO:0000313" key="3">
    <source>
        <dbReference type="EMBL" id="MBL0372527.1"/>
    </source>
</evidence>
<feature type="domain" description="Glutamine amidotransferase type-2" evidence="2">
    <location>
        <begin position="2"/>
        <end position="248"/>
    </location>
</feature>
<dbReference type="Pfam" id="PF13230">
    <property type="entry name" value="GATase_4"/>
    <property type="match status" value="1"/>
</dbReference>
<dbReference type="InterPro" id="IPR029055">
    <property type="entry name" value="Ntn_hydrolases_N"/>
</dbReference>
<dbReference type="EMBL" id="JAEQNC010000005">
    <property type="protein sequence ID" value="MBL0372527.1"/>
    <property type="molecule type" value="Genomic_DNA"/>
</dbReference>
<evidence type="ECO:0000313" key="4">
    <source>
        <dbReference type="Proteomes" id="UP000633219"/>
    </source>
</evidence>
<dbReference type="SUPFAM" id="SSF56235">
    <property type="entry name" value="N-terminal nucleophile aminohydrolases (Ntn hydrolases)"/>
    <property type="match status" value="1"/>
</dbReference>
<dbReference type="RefSeq" id="WP_201657416.1">
    <property type="nucleotide sequence ID" value="NZ_JAEQNC010000005.1"/>
</dbReference>
<name>A0A936YPM7_9HYPH</name>
<dbReference type="PANTHER" id="PTHR43187:SF1">
    <property type="entry name" value="GLUTAMINE AMIDOTRANSFERASE DUG3-RELATED"/>
    <property type="match status" value="1"/>
</dbReference>
<organism evidence="3 4">
    <name type="scientific">Rhizobium setariae</name>
    <dbReference type="NCBI Taxonomy" id="2801340"/>
    <lineage>
        <taxon>Bacteria</taxon>
        <taxon>Pseudomonadati</taxon>
        <taxon>Pseudomonadota</taxon>
        <taxon>Alphaproteobacteria</taxon>
        <taxon>Hyphomicrobiales</taxon>
        <taxon>Rhizobiaceae</taxon>
        <taxon>Rhizobium/Agrobacterium group</taxon>
        <taxon>Rhizobium</taxon>
    </lineage>
</organism>
<keyword evidence="4" id="KW-1185">Reference proteome</keyword>
<evidence type="ECO:0000256" key="1">
    <source>
        <dbReference type="ARBA" id="ARBA00022962"/>
    </source>
</evidence>
<dbReference type="InterPro" id="IPR026869">
    <property type="entry name" value="EgtC-like"/>
</dbReference>
<dbReference type="Proteomes" id="UP000633219">
    <property type="component" value="Unassembled WGS sequence"/>
</dbReference>
<gene>
    <name evidence="3" type="ORF">JJB09_10860</name>
</gene>
<dbReference type="InterPro" id="IPR017932">
    <property type="entry name" value="GATase_2_dom"/>
</dbReference>
<sequence length="271" mass="29965">MCRWAAYRGNALFIEDIVSSPAHSLIAQSHSATEARTPTNGDGFGIAWYGEREAPGLYRDILPAWSDCNLKSLASQIRSPLFLAHVRAATSGGTRRDNCHPFVHGRWSFMHNGQIEHFEKLRRPLETMLPDHLYATRAGTTDSELIFLLALHFGLETAPLPAFREAIAFIEHLATHLGYQAGVRFTAAFSDGNRLYAVRYATDENAPTLYASAMSAERGYCLVSEPLDDNRQNWMRIPDGSAVIIGADGLEVSVFETDTSLDFAMPMVAAQ</sequence>
<dbReference type="AlphaFoldDB" id="A0A936YPM7"/>
<comment type="caution">
    <text evidence="3">The sequence shown here is derived from an EMBL/GenBank/DDBJ whole genome shotgun (WGS) entry which is preliminary data.</text>
</comment>
<evidence type="ECO:0000259" key="2">
    <source>
        <dbReference type="PROSITE" id="PS51278"/>
    </source>
</evidence>
<protein>
    <submittedName>
        <fullName evidence="3">Class II glutamine amidotransferase</fullName>
    </submittedName>
</protein>
<dbReference type="PANTHER" id="PTHR43187">
    <property type="entry name" value="GLUTAMINE AMIDOTRANSFERASE DUG3-RELATED"/>
    <property type="match status" value="1"/>
</dbReference>
<proteinExistence type="predicted"/>